<proteinExistence type="predicted"/>
<feature type="region of interest" description="Disordered" evidence="1">
    <location>
        <begin position="338"/>
        <end position="381"/>
    </location>
</feature>
<feature type="region of interest" description="Disordered" evidence="1">
    <location>
        <begin position="133"/>
        <end position="152"/>
    </location>
</feature>
<feature type="compositionally biased region" description="Low complexity" evidence="1">
    <location>
        <begin position="359"/>
        <end position="381"/>
    </location>
</feature>
<accession>A0A934IQ13</accession>
<gene>
    <name evidence="2" type="ORF">JEQ47_08310</name>
</gene>
<evidence type="ECO:0000313" key="3">
    <source>
        <dbReference type="Proteomes" id="UP000602124"/>
    </source>
</evidence>
<dbReference type="PANTHER" id="PTHR47372:SF11">
    <property type="entry name" value="RE19971P"/>
    <property type="match status" value="1"/>
</dbReference>
<dbReference type="PANTHER" id="PTHR47372">
    <property type="entry name" value="DAUER UP-REGULATED-RELATED"/>
    <property type="match status" value="1"/>
</dbReference>
<name>A0A934IQ13_9HYPH</name>
<dbReference type="AlphaFoldDB" id="A0A934IQ13"/>
<evidence type="ECO:0000313" key="2">
    <source>
        <dbReference type="EMBL" id="MBJ3784718.1"/>
    </source>
</evidence>
<feature type="compositionally biased region" description="Basic and acidic residues" evidence="1">
    <location>
        <begin position="97"/>
        <end position="107"/>
    </location>
</feature>
<keyword evidence="3" id="KW-1185">Reference proteome</keyword>
<evidence type="ECO:0000256" key="1">
    <source>
        <dbReference type="SAM" id="MobiDB-lite"/>
    </source>
</evidence>
<dbReference type="RefSeq" id="WP_198875954.1">
    <property type="nucleotide sequence ID" value="NZ_JAEKMH010000002.1"/>
</dbReference>
<feature type="compositionally biased region" description="Low complexity" evidence="1">
    <location>
        <begin position="340"/>
        <end position="353"/>
    </location>
</feature>
<protein>
    <submittedName>
        <fullName evidence="2">DUF3618 domain-containing protein</fullName>
    </submittedName>
</protein>
<comment type="caution">
    <text evidence="2">The sequence shown here is derived from an EMBL/GenBank/DDBJ whole genome shotgun (WGS) entry which is preliminary data.</text>
</comment>
<organism evidence="2 3">
    <name type="scientific">Devosia sediminis</name>
    <dbReference type="NCBI Taxonomy" id="2798801"/>
    <lineage>
        <taxon>Bacteria</taxon>
        <taxon>Pseudomonadati</taxon>
        <taxon>Pseudomonadota</taxon>
        <taxon>Alphaproteobacteria</taxon>
        <taxon>Hyphomicrobiales</taxon>
        <taxon>Devosiaceae</taxon>
        <taxon>Devosia</taxon>
    </lineage>
</organism>
<dbReference type="Pfam" id="PF12277">
    <property type="entry name" value="DUF3618"/>
    <property type="match status" value="1"/>
</dbReference>
<reference evidence="2" key="1">
    <citation type="submission" date="2020-12" db="EMBL/GenBank/DDBJ databases">
        <title>Devosia sp. MSA67 isolated from Mo River.</title>
        <authorList>
            <person name="Ma F."/>
            <person name="Zi Z."/>
        </authorList>
    </citation>
    <scope>NUCLEOTIDE SEQUENCE</scope>
    <source>
        <strain evidence="2">MSA67</strain>
    </source>
</reference>
<dbReference type="EMBL" id="JAEKMH010000002">
    <property type="protein sequence ID" value="MBJ3784718.1"/>
    <property type="molecule type" value="Genomic_DNA"/>
</dbReference>
<sequence length="381" mass="40326">MAYDSEHKSSAELQREIEMQRSRVESTIDQIQDKLSPGQLVDELLAYTKGGGGEFVASLQRNVTANPLPVALLGVSLAWLMAKPAGAAPTSQPSTIRSDRHWDDSINSRRGYRTSDDYDADDDYPVTIISGASLQRRGSSTDERGDTYSEFSDDAGKTFKARTDAAGKRAGHFVDETGNMFRGFTNSAGERIEHFRDEAGNLLDEATGWASHTWQMAREKMHDARDAMQTGASSGKARAGQAGDMLHGQMENLNQTIINQFRDQPLVGGALAFALGAALGSTLPHTAQEDALMGEAADAVKGKVGETASELYDQGKEKAADLYSSAADKAGELYQQVKDGATGAADQSDSSGSSGSGSYGSSSASGSYGTPGSSGSGYRSN</sequence>
<feature type="region of interest" description="Disordered" evidence="1">
    <location>
        <begin position="86"/>
        <end position="118"/>
    </location>
</feature>
<dbReference type="Proteomes" id="UP000602124">
    <property type="component" value="Unassembled WGS sequence"/>
</dbReference>
<dbReference type="InterPro" id="IPR022062">
    <property type="entry name" value="DUF3618"/>
</dbReference>